<dbReference type="InterPro" id="IPR050297">
    <property type="entry name" value="LipidA_mod_glycosyltrf_83"/>
</dbReference>
<feature type="transmembrane region" description="Helical" evidence="8">
    <location>
        <begin position="346"/>
        <end position="368"/>
    </location>
</feature>
<dbReference type="Proteomes" id="UP000632858">
    <property type="component" value="Unassembled WGS sequence"/>
</dbReference>
<dbReference type="AlphaFoldDB" id="A0A917CJ83"/>
<name>A0A917CJ83_9GAMM</name>
<feature type="domain" description="Glycosyltransferase RgtA/B/C/D-like" evidence="9">
    <location>
        <begin position="70"/>
        <end position="221"/>
    </location>
</feature>
<keyword evidence="2" id="KW-1003">Cell membrane</keyword>
<dbReference type="GO" id="GO:0009103">
    <property type="term" value="P:lipopolysaccharide biosynthetic process"/>
    <property type="evidence" value="ECO:0007669"/>
    <property type="project" value="TreeGrafter"/>
</dbReference>
<accession>A0A917CJ83</accession>
<evidence type="ECO:0000256" key="8">
    <source>
        <dbReference type="SAM" id="Phobius"/>
    </source>
</evidence>
<keyword evidence="7 8" id="KW-0472">Membrane</keyword>
<evidence type="ECO:0000256" key="3">
    <source>
        <dbReference type="ARBA" id="ARBA00022676"/>
    </source>
</evidence>
<feature type="transmembrane region" description="Helical" evidence="8">
    <location>
        <begin position="304"/>
        <end position="334"/>
    </location>
</feature>
<feature type="transmembrane region" description="Helical" evidence="8">
    <location>
        <begin position="175"/>
        <end position="200"/>
    </location>
</feature>
<dbReference type="GO" id="GO:0016763">
    <property type="term" value="F:pentosyltransferase activity"/>
    <property type="evidence" value="ECO:0007669"/>
    <property type="project" value="TreeGrafter"/>
</dbReference>
<evidence type="ECO:0000256" key="1">
    <source>
        <dbReference type="ARBA" id="ARBA00004651"/>
    </source>
</evidence>
<keyword evidence="6 8" id="KW-1133">Transmembrane helix</keyword>
<feature type="transmembrane region" description="Helical" evidence="8">
    <location>
        <begin position="90"/>
        <end position="108"/>
    </location>
</feature>
<evidence type="ECO:0000259" key="9">
    <source>
        <dbReference type="Pfam" id="PF13231"/>
    </source>
</evidence>
<reference evidence="10" key="2">
    <citation type="submission" date="2020-09" db="EMBL/GenBank/DDBJ databases">
        <authorList>
            <person name="Sun Q."/>
            <person name="Zhou Y."/>
        </authorList>
    </citation>
    <scope>NUCLEOTIDE SEQUENCE</scope>
    <source>
        <strain evidence="10">CGMCC 1.12726</strain>
    </source>
</reference>
<keyword evidence="5 8" id="KW-0812">Transmembrane</keyword>
<dbReference type="PANTHER" id="PTHR33908">
    <property type="entry name" value="MANNOSYLTRANSFERASE YKCB-RELATED"/>
    <property type="match status" value="1"/>
</dbReference>
<dbReference type="GO" id="GO:0010041">
    <property type="term" value="P:response to iron(III) ion"/>
    <property type="evidence" value="ECO:0007669"/>
    <property type="project" value="TreeGrafter"/>
</dbReference>
<evidence type="ECO:0000313" key="10">
    <source>
        <dbReference type="EMBL" id="GGF89418.1"/>
    </source>
</evidence>
<comment type="subcellular location">
    <subcellularLocation>
        <location evidence="1">Cell membrane</location>
        <topology evidence="1">Multi-pass membrane protein</topology>
    </subcellularLocation>
</comment>
<comment type="caution">
    <text evidence="10">The sequence shown here is derived from an EMBL/GenBank/DDBJ whole genome shotgun (WGS) entry which is preliminary data.</text>
</comment>
<dbReference type="GO" id="GO:0005886">
    <property type="term" value="C:plasma membrane"/>
    <property type="evidence" value="ECO:0007669"/>
    <property type="project" value="UniProtKB-SubCell"/>
</dbReference>
<feature type="transmembrane region" description="Helical" evidence="8">
    <location>
        <begin position="207"/>
        <end position="226"/>
    </location>
</feature>
<sequence length="496" mass="54648">MAGMDISGFLRRHTTAAVLVLAVLLAFGFQGSRGIIEPDEGRYTNVALQMLQHDDWISLYRNRDSLHFTKPPLTYWGVAASVSVLGHNEWAVRLPMAAAFVLWVYLALRLGRLFTPARPWLPALLLAGSPVAFLAANWVNTDTVLAAMTALAMACYAQARFGGGGPGWLDAMWCAFGLAFLTKGPPGLLPLLAVLAFAVWHGEARRLLRPLGLLGFALIGFTWYALVIQRHPGLLDYFLGHEVVARIATDTHNRNGEWYGPFTQYLPTLLLGILPALAALAVYRRRAPALPRPAEETRFLWLWFALPLTVFCLAQSRLPLYVLGLILPAVLLLARRLETAPFGRMAAMAAALWLAALLSIKGLLPVALDHKKDSRAFAADIRPMLPGDPAQIVFVEDMSRNGLNLYFGADIKKVSFTPRPKPISDSAYDSSLAQELAQPADARVFILKREIEQRFLHESAAAGIAPRKLGEWIEGRKPGPRDRMIYTLPGEFDGAQ</sequence>
<protein>
    <recommendedName>
        <fullName evidence="9">Glycosyltransferase RgtA/B/C/D-like domain-containing protein</fullName>
    </recommendedName>
</protein>
<evidence type="ECO:0000256" key="7">
    <source>
        <dbReference type="ARBA" id="ARBA00023136"/>
    </source>
</evidence>
<dbReference type="InterPro" id="IPR038731">
    <property type="entry name" value="RgtA/B/C-like"/>
</dbReference>
<evidence type="ECO:0000256" key="2">
    <source>
        <dbReference type="ARBA" id="ARBA00022475"/>
    </source>
</evidence>
<keyword evidence="11" id="KW-1185">Reference proteome</keyword>
<keyword evidence="4" id="KW-0808">Transferase</keyword>
<reference evidence="10" key="1">
    <citation type="journal article" date="2014" name="Int. J. Syst. Evol. Microbiol.">
        <title>Complete genome sequence of Corynebacterium casei LMG S-19264T (=DSM 44701T), isolated from a smear-ripened cheese.</title>
        <authorList>
            <consortium name="US DOE Joint Genome Institute (JGI-PGF)"/>
            <person name="Walter F."/>
            <person name="Albersmeier A."/>
            <person name="Kalinowski J."/>
            <person name="Ruckert C."/>
        </authorList>
    </citation>
    <scope>NUCLEOTIDE SEQUENCE</scope>
    <source>
        <strain evidence="10">CGMCC 1.12726</strain>
    </source>
</reference>
<dbReference type="RefSeq" id="WP_188448268.1">
    <property type="nucleotide sequence ID" value="NZ_BMFO01000002.1"/>
</dbReference>
<dbReference type="Pfam" id="PF13231">
    <property type="entry name" value="PMT_2"/>
    <property type="match status" value="1"/>
</dbReference>
<gene>
    <name evidence="10" type="ORF">GCM10010960_09090</name>
</gene>
<proteinExistence type="predicted"/>
<evidence type="ECO:0000256" key="5">
    <source>
        <dbReference type="ARBA" id="ARBA00022692"/>
    </source>
</evidence>
<evidence type="ECO:0000256" key="4">
    <source>
        <dbReference type="ARBA" id="ARBA00022679"/>
    </source>
</evidence>
<feature type="transmembrane region" description="Helical" evidence="8">
    <location>
        <begin position="265"/>
        <end position="283"/>
    </location>
</feature>
<evidence type="ECO:0000313" key="11">
    <source>
        <dbReference type="Proteomes" id="UP000632858"/>
    </source>
</evidence>
<evidence type="ECO:0000256" key="6">
    <source>
        <dbReference type="ARBA" id="ARBA00022989"/>
    </source>
</evidence>
<organism evidence="10 11">
    <name type="scientific">Arenimonas maotaiensis</name>
    <dbReference type="NCBI Taxonomy" id="1446479"/>
    <lineage>
        <taxon>Bacteria</taxon>
        <taxon>Pseudomonadati</taxon>
        <taxon>Pseudomonadota</taxon>
        <taxon>Gammaproteobacteria</taxon>
        <taxon>Lysobacterales</taxon>
        <taxon>Lysobacteraceae</taxon>
        <taxon>Arenimonas</taxon>
    </lineage>
</organism>
<dbReference type="PANTHER" id="PTHR33908:SF3">
    <property type="entry name" value="UNDECAPRENYL PHOSPHATE-ALPHA-4-AMINO-4-DEOXY-L-ARABINOSE ARABINOSYL TRANSFERASE"/>
    <property type="match status" value="1"/>
</dbReference>
<dbReference type="EMBL" id="BMFO01000002">
    <property type="protein sequence ID" value="GGF89418.1"/>
    <property type="molecule type" value="Genomic_DNA"/>
</dbReference>
<feature type="transmembrane region" description="Helical" evidence="8">
    <location>
        <begin position="120"/>
        <end position="139"/>
    </location>
</feature>
<keyword evidence="3" id="KW-0328">Glycosyltransferase</keyword>